<sequence>MADDDAQSPRPEPETHWKPRVPSERLEHWTQINHMGRPQRDRNFPDYPMALPKHGTNSDRKILMPIPMPIPDSRLKPKPGGAPGADAAGDETGFEAGAWNAAAGEAPLESLTLI</sequence>
<dbReference type="EMBL" id="CH479182">
    <property type="protein sequence ID" value="EDW34405.1"/>
    <property type="molecule type" value="Genomic_DNA"/>
</dbReference>
<accession>B4GFM0</accession>
<name>B4GFM0_DROPE</name>
<dbReference type="HOGENOM" id="CLU_2123612_0_0_1"/>
<evidence type="ECO:0000313" key="3">
    <source>
        <dbReference type="Proteomes" id="UP000008744"/>
    </source>
</evidence>
<reference evidence="2 3" key="1">
    <citation type="journal article" date="2007" name="Nature">
        <title>Evolution of genes and genomes on the Drosophila phylogeny.</title>
        <authorList>
            <consortium name="Drosophila 12 Genomes Consortium"/>
            <person name="Clark A.G."/>
            <person name="Eisen M.B."/>
            <person name="Smith D.R."/>
            <person name="Bergman C.M."/>
            <person name="Oliver B."/>
            <person name="Markow T.A."/>
            <person name="Kaufman T.C."/>
            <person name="Kellis M."/>
            <person name="Gelbart W."/>
            <person name="Iyer V.N."/>
            <person name="Pollard D.A."/>
            <person name="Sackton T.B."/>
            <person name="Larracuente A.M."/>
            <person name="Singh N.D."/>
            <person name="Abad J.P."/>
            <person name="Abt D.N."/>
            <person name="Adryan B."/>
            <person name="Aguade M."/>
            <person name="Akashi H."/>
            <person name="Anderson W.W."/>
            <person name="Aquadro C.F."/>
            <person name="Ardell D.H."/>
            <person name="Arguello R."/>
            <person name="Artieri C.G."/>
            <person name="Barbash D.A."/>
            <person name="Barker D."/>
            <person name="Barsanti P."/>
            <person name="Batterham P."/>
            <person name="Batzoglou S."/>
            <person name="Begun D."/>
            <person name="Bhutkar A."/>
            <person name="Blanco E."/>
            <person name="Bosak S.A."/>
            <person name="Bradley R.K."/>
            <person name="Brand A.D."/>
            <person name="Brent M.R."/>
            <person name="Brooks A.N."/>
            <person name="Brown R.H."/>
            <person name="Butlin R.K."/>
            <person name="Caggese C."/>
            <person name="Calvi B.R."/>
            <person name="Bernardo de Carvalho A."/>
            <person name="Caspi A."/>
            <person name="Castrezana S."/>
            <person name="Celniker S.E."/>
            <person name="Chang J.L."/>
            <person name="Chapple C."/>
            <person name="Chatterji S."/>
            <person name="Chinwalla A."/>
            <person name="Civetta A."/>
            <person name="Clifton S.W."/>
            <person name="Comeron J.M."/>
            <person name="Costello J.C."/>
            <person name="Coyne J.A."/>
            <person name="Daub J."/>
            <person name="David R.G."/>
            <person name="Delcher A.L."/>
            <person name="Delehaunty K."/>
            <person name="Do C.B."/>
            <person name="Ebling H."/>
            <person name="Edwards K."/>
            <person name="Eickbush T."/>
            <person name="Evans J.D."/>
            <person name="Filipski A."/>
            <person name="Findeiss S."/>
            <person name="Freyhult E."/>
            <person name="Fulton L."/>
            <person name="Fulton R."/>
            <person name="Garcia A.C."/>
            <person name="Gardiner A."/>
            <person name="Garfield D.A."/>
            <person name="Garvin B.E."/>
            <person name="Gibson G."/>
            <person name="Gilbert D."/>
            <person name="Gnerre S."/>
            <person name="Godfrey J."/>
            <person name="Good R."/>
            <person name="Gotea V."/>
            <person name="Gravely B."/>
            <person name="Greenberg A.J."/>
            <person name="Griffiths-Jones S."/>
            <person name="Gross S."/>
            <person name="Guigo R."/>
            <person name="Gustafson E.A."/>
            <person name="Haerty W."/>
            <person name="Hahn M.W."/>
            <person name="Halligan D.L."/>
            <person name="Halpern A.L."/>
            <person name="Halter G.M."/>
            <person name="Han M.V."/>
            <person name="Heger A."/>
            <person name="Hillier L."/>
            <person name="Hinrichs A.S."/>
            <person name="Holmes I."/>
            <person name="Hoskins R.A."/>
            <person name="Hubisz M.J."/>
            <person name="Hultmark D."/>
            <person name="Huntley M.A."/>
            <person name="Jaffe D.B."/>
            <person name="Jagadeeshan S."/>
            <person name="Jeck W.R."/>
            <person name="Johnson J."/>
            <person name="Jones C.D."/>
            <person name="Jordan W.C."/>
            <person name="Karpen G.H."/>
            <person name="Kataoka E."/>
            <person name="Keightley P.D."/>
            <person name="Kheradpour P."/>
            <person name="Kirkness E.F."/>
            <person name="Koerich L.B."/>
            <person name="Kristiansen K."/>
            <person name="Kudrna D."/>
            <person name="Kulathinal R.J."/>
            <person name="Kumar S."/>
            <person name="Kwok R."/>
            <person name="Lander E."/>
            <person name="Langley C.H."/>
            <person name="Lapoint R."/>
            <person name="Lazzaro B.P."/>
            <person name="Lee S.J."/>
            <person name="Levesque L."/>
            <person name="Li R."/>
            <person name="Lin C.F."/>
            <person name="Lin M.F."/>
            <person name="Lindblad-Toh K."/>
            <person name="Llopart A."/>
            <person name="Long M."/>
            <person name="Low L."/>
            <person name="Lozovsky E."/>
            <person name="Lu J."/>
            <person name="Luo M."/>
            <person name="Machado C.A."/>
            <person name="Makalowski W."/>
            <person name="Marzo M."/>
            <person name="Matsuda M."/>
            <person name="Matzkin L."/>
            <person name="McAllister B."/>
            <person name="McBride C.S."/>
            <person name="McKernan B."/>
            <person name="McKernan K."/>
            <person name="Mendez-Lago M."/>
            <person name="Minx P."/>
            <person name="Mollenhauer M.U."/>
            <person name="Montooth K."/>
            <person name="Mount S.M."/>
            <person name="Mu X."/>
            <person name="Myers E."/>
            <person name="Negre B."/>
            <person name="Newfeld S."/>
            <person name="Nielsen R."/>
            <person name="Noor M.A."/>
            <person name="O'Grady P."/>
            <person name="Pachter L."/>
            <person name="Papaceit M."/>
            <person name="Parisi M.J."/>
            <person name="Parisi M."/>
            <person name="Parts L."/>
            <person name="Pedersen J.S."/>
            <person name="Pesole G."/>
            <person name="Phillippy A.M."/>
            <person name="Ponting C.P."/>
            <person name="Pop M."/>
            <person name="Porcelli D."/>
            <person name="Powell J.R."/>
            <person name="Prohaska S."/>
            <person name="Pruitt K."/>
            <person name="Puig M."/>
            <person name="Quesneville H."/>
            <person name="Ram K.R."/>
            <person name="Rand D."/>
            <person name="Rasmussen M.D."/>
            <person name="Reed L.K."/>
            <person name="Reenan R."/>
            <person name="Reily A."/>
            <person name="Remington K.A."/>
            <person name="Rieger T.T."/>
            <person name="Ritchie M.G."/>
            <person name="Robin C."/>
            <person name="Rogers Y.H."/>
            <person name="Rohde C."/>
            <person name="Rozas J."/>
            <person name="Rubenfield M.J."/>
            <person name="Ruiz A."/>
            <person name="Russo S."/>
            <person name="Salzberg S.L."/>
            <person name="Sanchez-Gracia A."/>
            <person name="Saranga D.J."/>
            <person name="Sato H."/>
            <person name="Schaeffer S.W."/>
            <person name="Schatz M.C."/>
            <person name="Schlenke T."/>
            <person name="Schwartz R."/>
            <person name="Segarra C."/>
            <person name="Singh R.S."/>
            <person name="Sirot L."/>
            <person name="Sirota M."/>
            <person name="Sisneros N.B."/>
            <person name="Smith C.D."/>
            <person name="Smith T.F."/>
            <person name="Spieth J."/>
            <person name="Stage D.E."/>
            <person name="Stark A."/>
            <person name="Stephan W."/>
            <person name="Strausberg R.L."/>
            <person name="Strempel S."/>
            <person name="Sturgill D."/>
            <person name="Sutton G."/>
            <person name="Sutton G.G."/>
            <person name="Tao W."/>
            <person name="Teichmann S."/>
            <person name="Tobari Y.N."/>
            <person name="Tomimura Y."/>
            <person name="Tsolas J.M."/>
            <person name="Valente V.L."/>
            <person name="Venter E."/>
            <person name="Venter J.C."/>
            <person name="Vicario S."/>
            <person name="Vieira F.G."/>
            <person name="Vilella A.J."/>
            <person name="Villasante A."/>
            <person name="Walenz B."/>
            <person name="Wang J."/>
            <person name="Wasserman M."/>
            <person name="Watts T."/>
            <person name="Wilson D."/>
            <person name="Wilson R.K."/>
            <person name="Wing R.A."/>
            <person name="Wolfner M.F."/>
            <person name="Wong A."/>
            <person name="Wong G.K."/>
            <person name="Wu C.I."/>
            <person name="Wu G."/>
            <person name="Yamamoto D."/>
            <person name="Yang H.P."/>
            <person name="Yang S.P."/>
            <person name="Yorke J.A."/>
            <person name="Yoshida K."/>
            <person name="Zdobnov E."/>
            <person name="Zhang P."/>
            <person name="Zhang Y."/>
            <person name="Zimin A.V."/>
            <person name="Baldwin J."/>
            <person name="Abdouelleil A."/>
            <person name="Abdulkadir J."/>
            <person name="Abebe A."/>
            <person name="Abera B."/>
            <person name="Abreu J."/>
            <person name="Acer S.C."/>
            <person name="Aftuck L."/>
            <person name="Alexander A."/>
            <person name="An P."/>
            <person name="Anderson E."/>
            <person name="Anderson S."/>
            <person name="Arachi H."/>
            <person name="Azer M."/>
            <person name="Bachantsang P."/>
            <person name="Barry A."/>
            <person name="Bayul T."/>
            <person name="Berlin A."/>
            <person name="Bessette D."/>
            <person name="Bloom T."/>
            <person name="Blye J."/>
            <person name="Boguslavskiy L."/>
            <person name="Bonnet C."/>
            <person name="Boukhgalter B."/>
            <person name="Bourzgui I."/>
            <person name="Brown A."/>
            <person name="Cahill P."/>
            <person name="Channer S."/>
            <person name="Cheshatsang Y."/>
            <person name="Chuda L."/>
            <person name="Citroen M."/>
            <person name="Collymore A."/>
            <person name="Cooke P."/>
            <person name="Costello M."/>
            <person name="D'Aco K."/>
            <person name="Daza R."/>
            <person name="De Haan G."/>
            <person name="DeGray S."/>
            <person name="DeMaso C."/>
            <person name="Dhargay N."/>
            <person name="Dooley K."/>
            <person name="Dooley E."/>
            <person name="Doricent M."/>
            <person name="Dorje P."/>
            <person name="Dorjee K."/>
            <person name="Dupes A."/>
            <person name="Elong R."/>
            <person name="Falk J."/>
            <person name="Farina A."/>
            <person name="Faro S."/>
            <person name="Ferguson D."/>
            <person name="Fisher S."/>
            <person name="Foley C.D."/>
            <person name="Franke A."/>
            <person name="Friedrich D."/>
            <person name="Gadbois L."/>
            <person name="Gearin G."/>
            <person name="Gearin C.R."/>
            <person name="Giannoukos G."/>
            <person name="Goode T."/>
            <person name="Graham J."/>
            <person name="Grandbois E."/>
            <person name="Grewal S."/>
            <person name="Gyaltsen K."/>
            <person name="Hafez N."/>
            <person name="Hagos B."/>
            <person name="Hall J."/>
            <person name="Henson C."/>
            <person name="Hollinger A."/>
            <person name="Honan T."/>
            <person name="Huard M.D."/>
            <person name="Hughes L."/>
            <person name="Hurhula B."/>
            <person name="Husby M.E."/>
            <person name="Kamat A."/>
            <person name="Kanga B."/>
            <person name="Kashin S."/>
            <person name="Khazanovich D."/>
            <person name="Kisner P."/>
            <person name="Lance K."/>
            <person name="Lara M."/>
            <person name="Lee W."/>
            <person name="Lennon N."/>
            <person name="Letendre F."/>
            <person name="LeVine R."/>
            <person name="Lipovsky A."/>
            <person name="Liu X."/>
            <person name="Liu J."/>
            <person name="Liu S."/>
            <person name="Lokyitsang T."/>
            <person name="Lokyitsang Y."/>
            <person name="Lubonja R."/>
            <person name="Lui A."/>
            <person name="MacDonald P."/>
            <person name="Magnisalis V."/>
            <person name="Maru K."/>
            <person name="Matthews C."/>
            <person name="McCusker W."/>
            <person name="McDonough S."/>
            <person name="Mehta T."/>
            <person name="Meldrim J."/>
            <person name="Meneus L."/>
            <person name="Mihai O."/>
            <person name="Mihalev A."/>
            <person name="Mihova T."/>
            <person name="Mittelman R."/>
            <person name="Mlenga V."/>
            <person name="Montmayeur A."/>
            <person name="Mulrain L."/>
            <person name="Navidi A."/>
            <person name="Naylor J."/>
            <person name="Negash T."/>
            <person name="Nguyen T."/>
            <person name="Nguyen N."/>
            <person name="Nicol R."/>
            <person name="Norbu C."/>
            <person name="Norbu N."/>
            <person name="Novod N."/>
            <person name="O'Neill B."/>
            <person name="Osman S."/>
            <person name="Markiewicz E."/>
            <person name="Oyono O.L."/>
            <person name="Patti C."/>
            <person name="Phunkhang P."/>
            <person name="Pierre F."/>
            <person name="Priest M."/>
            <person name="Raghuraman S."/>
            <person name="Rege F."/>
            <person name="Reyes R."/>
            <person name="Rise C."/>
            <person name="Rogov P."/>
            <person name="Ross K."/>
            <person name="Ryan E."/>
            <person name="Settipalli S."/>
            <person name="Shea T."/>
            <person name="Sherpa N."/>
            <person name="Shi L."/>
            <person name="Shih D."/>
            <person name="Sparrow T."/>
            <person name="Spaulding J."/>
            <person name="Stalker J."/>
            <person name="Stange-Thomann N."/>
            <person name="Stavropoulos S."/>
            <person name="Stone C."/>
            <person name="Strader C."/>
            <person name="Tesfaye S."/>
            <person name="Thomson T."/>
            <person name="Thoulutsang Y."/>
            <person name="Thoulutsang D."/>
            <person name="Topham K."/>
            <person name="Topping I."/>
            <person name="Tsamla T."/>
            <person name="Vassiliev H."/>
            <person name="Vo A."/>
            <person name="Wangchuk T."/>
            <person name="Wangdi T."/>
            <person name="Weiand M."/>
            <person name="Wilkinson J."/>
            <person name="Wilson A."/>
            <person name="Yadav S."/>
            <person name="Young G."/>
            <person name="Yu Q."/>
            <person name="Zembek L."/>
            <person name="Zhong D."/>
            <person name="Zimmer A."/>
            <person name="Zwirko Z."/>
            <person name="Jaffe D.B."/>
            <person name="Alvarez P."/>
            <person name="Brockman W."/>
            <person name="Butler J."/>
            <person name="Chin C."/>
            <person name="Gnerre S."/>
            <person name="Grabherr M."/>
            <person name="Kleber M."/>
            <person name="Mauceli E."/>
            <person name="MacCallum I."/>
        </authorList>
    </citation>
    <scope>NUCLEOTIDE SEQUENCE [LARGE SCALE GENOMIC DNA]</scope>
    <source>
        <strain evidence="3">MSH-3 / Tucson 14011-0111.49</strain>
    </source>
</reference>
<feature type="compositionally biased region" description="Basic and acidic residues" evidence="1">
    <location>
        <begin position="11"/>
        <end position="28"/>
    </location>
</feature>
<dbReference type="AlphaFoldDB" id="B4GFM0"/>
<feature type="region of interest" description="Disordered" evidence="1">
    <location>
        <begin position="1"/>
        <end position="96"/>
    </location>
</feature>
<dbReference type="Proteomes" id="UP000008744">
    <property type="component" value="Unassembled WGS sequence"/>
</dbReference>
<keyword evidence="3" id="KW-1185">Reference proteome</keyword>
<evidence type="ECO:0000313" key="2">
    <source>
        <dbReference type="EMBL" id="EDW34405.1"/>
    </source>
</evidence>
<proteinExistence type="predicted"/>
<gene>
    <name evidence="2" type="primary">Dper\GL21604</name>
    <name evidence="2" type="ORF">Dper_GL21604</name>
</gene>
<evidence type="ECO:0000256" key="1">
    <source>
        <dbReference type="SAM" id="MobiDB-lite"/>
    </source>
</evidence>
<organism evidence="3">
    <name type="scientific">Drosophila persimilis</name>
    <name type="common">Fruit fly</name>
    <dbReference type="NCBI Taxonomy" id="7234"/>
    <lineage>
        <taxon>Eukaryota</taxon>
        <taxon>Metazoa</taxon>
        <taxon>Ecdysozoa</taxon>
        <taxon>Arthropoda</taxon>
        <taxon>Hexapoda</taxon>
        <taxon>Insecta</taxon>
        <taxon>Pterygota</taxon>
        <taxon>Neoptera</taxon>
        <taxon>Endopterygota</taxon>
        <taxon>Diptera</taxon>
        <taxon>Brachycera</taxon>
        <taxon>Muscomorpha</taxon>
        <taxon>Ephydroidea</taxon>
        <taxon>Drosophilidae</taxon>
        <taxon>Drosophila</taxon>
        <taxon>Sophophora</taxon>
    </lineage>
</organism>
<protein>
    <submittedName>
        <fullName evidence="2">GL21604</fullName>
    </submittedName>
</protein>